<feature type="transmembrane region" description="Helical" evidence="15">
    <location>
        <begin position="385"/>
        <end position="405"/>
    </location>
</feature>
<evidence type="ECO:0000256" key="13">
    <source>
        <dbReference type="ARBA" id="ARBA00023180"/>
    </source>
</evidence>
<feature type="transmembrane region" description="Helical" evidence="15">
    <location>
        <begin position="463"/>
        <end position="485"/>
    </location>
</feature>
<evidence type="ECO:0000259" key="16">
    <source>
        <dbReference type="Pfam" id="PF04389"/>
    </source>
</evidence>
<evidence type="ECO:0000313" key="19">
    <source>
        <dbReference type="Proteomes" id="UP000515204"/>
    </source>
</evidence>
<dbReference type="PANTHER" id="PTHR12147">
    <property type="entry name" value="METALLOPEPTIDASE M28 FAMILY MEMBER"/>
    <property type="match status" value="1"/>
</dbReference>
<evidence type="ECO:0000313" key="20">
    <source>
        <dbReference type="RefSeq" id="XP_014471354.1"/>
    </source>
</evidence>
<evidence type="ECO:0000256" key="14">
    <source>
        <dbReference type="ARBA" id="ARBA00078796"/>
    </source>
</evidence>
<dbReference type="KEGG" id="dqu:106742675"/>
<feature type="transmembrane region" description="Helical" evidence="15">
    <location>
        <begin position="626"/>
        <end position="648"/>
    </location>
</feature>
<keyword evidence="7" id="KW-0378">Hydrolase</keyword>
<keyword evidence="6" id="KW-0479">Metal-binding</keyword>
<dbReference type="InterPro" id="IPR048024">
    <property type="entry name" value="Fxna-like_M28_dom"/>
</dbReference>
<dbReference type="Gene3D" id="3.40.630.10">
    <property type="entry name" value="Zn peptidases"/>
    <property type="match status" value="1"/>
</dbReference>
<dbReference type="GO" id="GO:0006508">
    <property type="term" value="P:proteolysis"/>
    <property type="evidence" value="ECO:0007669"/>
    <property type="project" value="UniProtKB-KW"/>
</dbReference>
<reference evidence="20" key="1">
    <citation type="submission" date="2025-08" db="UniProtKB">
        <authorList>
            <consortium name="RefSeq"/>
        </authorList>
    </citation>
    <scope>IDENTIFICATION</scope>
</reference>
<evidence type="ECO:0000256" key="12">
    <source>
        <dbReference type="ARBA" id="ARBA00023136"/>
    </source>
</evidence>
<dbReference type="InterPro" id="IPR045175">
    <property type="entry name" value="M28_fam"/>
</dbReference>
<feature type="transmembrane region" description="Helical" evidence="15">
    <location>
        <begin position="558"/>
        <end position="584"/>
    </location>
</feature>
<dbReference type="Proteomes" id="UP000515204">
    <property type="component" value="Unplaced"/>
</dbReference>
<evidence type="ECO:0000259" key="18">
    <source>
        <dbReference type="Pfam" id="PF22249"/>
    </source>
</evidence>
<sequence length="891" mass="100551">MFQREGIRLRQHTTRKASTELPYENKVASRKQDILPNETQHLLFVLTFFLFVSFIIIVIEKNLPDPVTINTEGLHPGRFVAERARNHIVNLTSLGPRIAGSYENEVLAVKFLITTINNIIKGAHENHKILLDITKHSGAFPLKFLDGMTNVYRNVQNVIVKIGPHRPTMHSLLLNCHFDTFFESPGGSDDGAGCAVMLEVLRVIIQSPTILKHSIVFLFNGAEENVLEASHGFITQHLWAKEIRTFINLEACGAGGRELLFQAGPYNPWILEVYAKSVPYPYASSLAQEIFESGIVPGDTDFRIFRDFGKISGLDFAWSTNGYVYHTKFDTVDQIPLGTLQRTGDNILALTKGIIFENYLSDTSIHRMPGSLVFFDFLGAFVVRWPQYIASTINVASMIIAGYSIHLNMQSARRNINRLVYAKHVAICVGAIVASWIVSTSSCTVIALTLTKLGKVMSWYARPAWLFFLYICPTTFMSMIVFLYIGSKQKKEINSAWILFQMYCDAYAIIWMWTLFVCILFEIRSGFIPLHWVLFPAVGNIIRHNFFGKCRDWRWLCYHLGILSLSYIQSFYLAIGALYLFIPIMGRSGGSINSEIVMGIMLSVLFSLLLSFTLPIVLLIKNAERIISVIIGIFLVAIAVLILTPLGFPYSGDPSSPAAQRFMIAHSQRQYYNADGNLRYSDTGYWIVDLDMNSPHSVESTVPEVATAIPTAKDCEKELYCGFPYLMPVTTFLWRTSWISGPAPLISVPTNLELISKTRYANVVLNQQPLVNFTFNVTGPDHIGIILSPYKGVHLEKWTVSEGKPLQGPMWNDRETYFIYYACASDCVPYIFSIELSVPAMQKGPCLSIALAGHFLHGEHQRSLRFKTFLAQFPSWAVINPWTATYTSWEF</sequence>
<feature type="domain" description="Peptidase M28" evidence="16">
    <location>
        <begin position="157"/>
        <end position="350"/>
    </location>
</feature>
<dbReference type="GO" id="GO:0046872">
    <property type="term" value="F:metal ion binding"/>
    <property type="evidence" value="ECO:0007669"/>
    <property type="project" value="UniProtKB-KW"/>
</dbReference>
<keyword evidence="19" id="KW-1185">Reference proteome</keyword>
<dbReference type="Pfam" id="PF22248">
    <property type="entry name" value="ERMP1_C"/>
    <property type="match status" value="1"/>
</dbReference>
<evidence type="ECO:0000256" key="5">
    <source>
        <dbReference type="ARBA" id="ARBA00022692"/>
    </source>
</evidence>
<name>A0A6P3X0A9_DINQU</name>
<keyword evidence="4" id="KW-0645">Protease</keyword>
<evidence type="ECO:0000256" key="4">
    <source>
        <dbReference type="ARBA" id="ARBA00022670"/>
    </source>
</evidence>
<dbReference type="InterPro" id="IPR053973">
    <property type="entry name" value="ERMP1-like_C"/>
</dbReference>
<evidence type="ECO:0000256" key="1">
    <source>
        <dbReference type="ARBA" id="ARBA00001947"/>
    </source>
</evidence>
<proteinExistence type="inferred from homology"/>
<keyword evidence="13" id="KW-0325">Glycoprotein</keyword>
<dbReference type="Pfam" id="PF04389">
    <property type="entry name" value="Peptidase_M28"/>
    <property type="match status" value="1"/>
</dbReference>
<evidence type="ECO:0000256" key="15">
    <source>
        <dbReference type="SAM" id="Phobius"/>
    </source>
</evidence>
<feature type="transmembrane region" description="Helical" evidence="15">
    <location>
        <begin position="497"/>
        <end position="523"/>
    </location>
</feature>
<dbReference type="InterPro" id="IPR007484">
    <property type="entry name" value="Peptidase_M28"/>
</dbReference>
<dbReference type="SUPFAM" id="SSF53187">
    <property type="entry name" value="Zn-dependent exopeptidases"/>
    <property type="match status" value="1"/>
</dbReference>
<dbReference type="InterPro" id="IPR053974">
    <property type="entry name" value="ERMP1_1-A_TM"/>
</dbReference>
<feature type="transmembrane region" description="Helical" evidence="15">
    <location>
        <begin position="529"/>
        <end position="546"/>
    </location>
</feature>
<dbReference type="GO" id="GO:0008235">
    <property type="term" value="F:metalloexopeptidase activity"/>
    <property type="evidence" value="ECO:0007669"/>
    <property type="project" value="InterPro"/>
</dbReference>
<evidence type="ECO:0000256" key="8">
    <source>
        <dbReference type="ARBA" id="ARBA00022824"/>
    </source>
</evidence>
<dbReference type="OrthoDB" id="76293at2759"/>
<dbReference type="GeneID" id="106742675"/>
<feature type="transmembrane region" description="Helical" evidence="15">
    <location>
        <begin position="596"/>
        <end position="619"/>
    </location>
</feature>
<evidence type="ECO:0000256" key="3">
    <source>
        <dbReference type="ARBA" id="ARBA00010918"/>
    </source>
</evidence>
<feature type="domain" description="Endoplasmic reticulum metallopeptidase 1-like C-terminal" evidence="17">
    <location>
        <begin position="657"/>
        <end position="889"/>
    </location>
</feature>
<keyword evidence="8" id="KW-0256">Endoplasmic reticulum</keyword>
<evidence type="ECO:0000256" key="7">
    <source>
        <dbReference type="ARBA" id="ARBA00022801"/>
    </source>
</evidence>
<evidence type="ECO:0000256" key="10">
    <source>
        <dbReference type="ARBA" id="ARBA00022989"/>
    </source>
</evidence>
<feature type="domain" description="Endoplasmic reticulum metallopeptidase 1/1-A TM" evidence="18">
    <location>
        <begin position="421"/>
        <end position="638"/>
    </location>
</feature>
<keyword evidence="11" id="KW-0482">Metalloprotease</keyword>
<keyword evidence="5 15" id="KW-0812">Transmembrane</keyword>
<gene>
    <name evidence="20" type="primary">LOC106742675</name>
</gene>
<evidence type="ECO:0000256" key="2">
    <source>
        <dbReference type="ARBA" id="ARBA00004477"/>
    </source>
</evidence>
<dbReference type="GO" id="GO:0005789">
    <property type="term" value="C:endoplasmic reticulum membrane"/>
    <property type="evidence" value="ECO:0007669"/>
    <property type="project" value="UniProtKB-SubCell"/>
</dbReference>
<organism evidence="19 20">
    <name type="scientific">Dinoponera quadriceps</name>
    <name type="common">South American ant</name>
    <dbReference type="NCBI Taxonomy" id="609295"/>
    <lineage>
        <taxon>Eukaryota</taxon>
        <taxon>Metazoa</taxon>
        <taxon>Ecdysozoa</taxon>
        <taxon>Arthropoda</taxon>
        <taxon>Hexapoda</taxon>
        <taxon>Insecta</taxon>
        <taxon>Pterygota</taxon>
        <taxon>Neoptera</taxon>
        <taxon>Endopterygota</taxon>
        <taxon>Hymenoptera</taxon>
        <taxon>Apocrita</taxon>
        <taxon>Aculeata</taxon>
        <taxon>Formicoidea</taxon>
        <taxon>Formicidae</taxon>
        <taxon>Ponerinae</taxon>
        <taxon>Ponerini</taxon>
        <taxon>Dinoponera</taxon>
    </lineage>
</organism>
<dbReference type="Pfam" id="PF22249">
    <property type="entry name" value="ERMP1-TM"/>
    <property type="match status" value="1"/>
</dbReference>
<evidence type="ECO:0000259" key="17">
    <source>
        <dbReference type="Pfam" id="PF22248"/>
    </source>
</evidence>
<comment type="similarity">
    <text evidence="3">Belongs to the peptidase M28 family.</text>
</comment>
<feature type="transmembrane region" description="Helical" evidence="15">
    <location>
        <begin position="425"/>
        <end position="451"/>
    </location>
</feature>
<accession>A0A6P3X0A9</accession>
<keyword evidence="12 15" id="KW-0472">Membrane</keyword>
<comment type="subcellular location">
    <subcellularLocation>
        <location evidence="2">Endoplasmic reticulum membrane</location>
        <topology evidence="2">Multi-pass membrane protein</topology>
    </subcellularLocation>
</comment>
<feature type="transmembrane region" description="Helical" evidence="15">
    <location>
        <begin position="41"/>
        <end position="59"/>
    </location>
</feature>
<keyword evidence="9" id="KW-0862">Zinc</keyword>
<dbReference type="PANTHER" id="PTHR12147:SF22">
    <property type="entry name" value="ENDOPLASMIC RETICULUM METALLOPEPTIDASE 1"/>
    <property type="match status" value="1"/>
</dbReference>
<dbReference type="AlphaFoldDB" id="A0A6P3X0A9"/>
<keyword evidence="10 15" id="KW-1133">Transmembrane helix</keyword>
<dbReference type="RefSeq" id="XP_014471354.1">
    <property type="nucleotide sequence ID" value="XM_014615868.1"/>
</dbReference>
<dbReference type="CDD" id="cd03875">
    <property type="entry name" value="M28_Fxna_like"/>
    <property type="match status" value="1"/>
</dbReference>
<dbReference type="FunFam" id="3.40.630.10:FF:000008">
    <property type="entry name" value="Endoplasmic reticulum metallopeptidase 1"/>
    <property type="match status" value="1"/>
</dbReference>
<evidence type="ECO:0000256" key="11">
    <source>
        <dbReference type="ARBA" id="ARBA00023049"/>
    </source>
</evidence>
<evidence type="ECO:0000256" key="9">
    <source>
        <dbReference type="ARBA" id="ARBA00022833"/>
    </source>
</evidence>
<evidence type="ECO:0000256" key="6">
    <source>
        <dbReference type="ARBA" id="ARBA00022723"/>
    </source>
</evidence>
<protein>
    <recommendedName>
        <fullName evidence="14">FXNA-like protease</fullName>
    </recommendedName>
</protein>
<comment type="cofactor">
    <cofactor evidence="1">
        <name>Zn(2+)</name>
        <dbReference type="ChEBI" id="CHEBI:29105"/>
    </cofactor>
</comment>